<feature type="region of interest" description="Disordered" evidence="1">
    <location>
        <begin position="1"/>
        <end position="102"/>
    </location>
</feature>
<accession>A0A2J6SY61</accession>
<evidence type="ECO:0000313" key="3">
    <source>
        <dbReference type="Proteomes" id="UP000235371"/>
    </source>
</evidence>
<name>A0A2J6SY61_9HELO</name>
<dbReference type="InParanoid" id="A0A2J6SY61"/>
<feature type="compositionally biased region" description="Polar residues" evidence="1">
    <location>
        <begin position="354"/>
        <end position="366"/>
    </location>
</feature>
<dbReference type="OrthoDB" id="5398515at2759"/>
<evidence type="ECO:0000256" key="1">
    <source>
        <dbReference type="SAM" id="MobiDB-lite"/>
    </source>
</evidence>
<feature type="compositionally biased region" description="Basic and acidic residues" evidence="1">
    <location>
        <begin position="330"/>
        <end position="340"/>
    </location>
</feature>
<feature type="compositionally biased region" description="Basic residues" evidence="1">
    <location>
        <begin position="428"/>
        <end position="438"/>
    </location>
</feature>
<feature type="compositionally biased region" description="Acidic residues" evidence="1">
    <location>
        <begin position="341"/>
        <end position="353"/>
    </location>
</feature>
<sequence length="456" mass="49560">MAASMNPSTPPPPSSINTPSTPRLGALDDDYQPYSPRKSSRVSQRSSNEANSTARTQHNLRKTPGSSRNISSTSMTTSPSSPKTASKKRAPKSSPMVGGRRVSGALDYDSTAYAAAALGLPAPKNEGKMEVQRSTAAVRKNGMLPTPAKTPQKRPEEYTPAVNTIARNLFPIRSGSDEEVMPSPKKRNKKYTGLTLDSFEAEEAAPIHIYTDSHDRVPEVDLSPDNPFYGEGAAPVPEPTKRASKRRKITVPGEGSQSIEELQKREDGLIYTFRGKNVFRKFADMKGQESDEEGGTDDEIGDILDEVLPSSLRGPLTRSSTKPRLLFPGNEKKVMRSHNTEDEEADTDIEDPMDTSTASHQMHVNVTTPKAPKFAPASPPTTARATRSKNVDMSSSPGAPTSDDEHIRSPPKHNARRGGGVSPFNEWKRHRSVTKNNKKREGEPLARGGGGKKLRG</sequence>
<feature type="compositionally biased region" description="Low complexity" evidence="1">
    <location>
        <begin position="367"/>
        <end position="385"/>
    </location>
</feature>
<feature type="region of interest" description="Disordered" evidence="1">
    <location>
        <begin position="284"/>
        <end position="456"/>
    </location>
</feature>
<protein>
    <submittedName>
        <fullName evidence="2">Uncharacterized protein</fullName>
    </submittedName>
</protein>
<feature type="compositionally biased region" description="Low complexity" evidence="1">
    <location>
        <begin position="71"/>
        <end position="84"/>
    </location>
</feature>
<feature type="compositionally biased region" description="Polar residues" evidence="1">
    <location>
        <begin position="41"/>
        <end position="57"/>
    </location>
</feature>
<dbReference type="EMBL" id="KZ613854">
    <property type="protein sequence ID" value="PMD55715.1"/>
    <property type="molecule type" value="Genomic_DNA"/>
</dbReference>
<reference evidence="2 3" key="1">
    <citation type="submission" date="2016-04" db="EMBL/GenBank/DDBJ databases">
        <title>A degradative enzymes factory behind the ericoid mycorrhizal symbiosis.</title>
        <authorList>
            <consortium name="DOE Joint Genome Institute"/>
            <person name="Martino E."/>
            <person name="Morin E."/>
            <person name="Grelet G."/>
            <person name="Kuo A."/>
            <person name="Kohler A."/>
            <person name="Daghino S."/>
            <person name="Barry K."/>
            <person name="Choi C."/>
            <person name="Cichocki N."/>
            <person name="Clum A."/>
            <person name="Copeland A."/>
            <person name="Hainaut M."/>
            <person name="Haridas S."/>
            <person name="Labutti K."/>
            <person name="Lindquist E."/>
            <person name="Lipzen A."/>
            <person name="Khouja H.-R."/>
            <person name="Murat C."/>
            <person name="Ohm R."/>
            <person name="Olson A."/>
            <person name="Spatafora J."/>
            <person name="Veneault-Fourrey C."/>
            <person name="Henrissat B."/>
            <person name="Grigoriev I."/>
            <person name="Martin F."/>
            <person name="Perotto S."/>
        </authorList>
    </citation>
    <scope>NUCLEOTIDE SEQUENCE [LARGE SCALE GENOMIC DNA]</scope>
    <source>
        <strain evidence="2 3">E</strain>
    </source>
</reference>
<feature type="region of interest" description="Disordered" evidence="1">
    <location>
        <begin position="211"/>
        <end position="259"/>
    </location>
</feature>
<feature type="compositionally biased region" description="Acidic residues" evidence="1">
    <location>
        <begin position="290"/>
        <end position="305"/>
    </location>
</feature>
<gene>
    <name evidence="2" type="ORF">K444DRAFT_654801</name>
</gene>
<dbReference type="AlphaFoldDB" id="A0A2J6SY61"/>
<feature type="region of interest" description="Disordered" evidence="1">
    <location>
        <begin position="119"/>
        <end position="159"/>
    </location>
</feature>
<dbReference type="Proteomes" id="UP000235371">
    <property type="component" value="Unassembled WGS sequence"/>
</dbReference>
<organism evidence="2 3">
    <name type="scientific">Hyaloscypha bicolor E</name>
    <dbReference type="NCBI Taxonomy" id="1095630"/>
    <lineage>
        <taxon>Eukaryota</taxon>
        <taxon>Fungi</taxon>
        <taxon>Dikarya</taxon>
        <taxon>Ascomycota</taxon>
        <taxon>Pezizomycotina</taxon>
        <taxon>Leotiomycetes</taxon>
        <taxon>Helotiales</taxon>
        <taxon>Hyaloscyphaceae</taxon>
        <taxon>Hyaloscypha</taxon>
        <taxon>Hyaloscypha bicolor</taxon>
    </lineage>
</organism>
<dbReference type="RefSeq" id="XP_024732619.1">
    <property type="nucleotide sequence ID" value="XM_024885960.1"/>
</dbReference>
<evidence type="ECO:0000313" key="2">
    <source>
        <dbReference type="EMBL" id="PMD55715.1"/>
    </source>
</evidence>
<dbReference type="GeneID" id="36594037"/>
<proteinExistence type="predicted"/>
<keyword evidence="3" id="KW-1185">Reference proteome</keyword>